<name>A0A7G6DZ45_THEFR</name>
<dbReference type="InterPro" id="IPR010461">
    <property type="entry name" value="ComK"/>
</dbReference>
<organism evidence="1 2">
    <name type="scientific">Thermanaerosceptrum fracticalcis</name>
    <dbReference type="NCBI Taxonomy" id="1712410"/>
    <lineage>
        <taxon>Bacteria</taxon>
        <taxon>Bacillati</taxon>
        <taxon>Bacillota</taxon>
        <taxon>Clostridia</taxon>
        <taxon>Eubacteriales</taxon>
        <taxon>Peptococcaceae</taxon>
        <taxon>Thermanaerosceptrum</taxon>
    </lineage>
</organism>
<gene>
    <name evidence="1" type="ORF">BR63_01440</name>
</gene>
<evidence type="ECO:0000313" key="2">
    <source>
        <dbReference type="Proteomes" id="UP000515847"/>
    </source>
</evidence>
<accession>A0A7G6DZ45</accession>
<proteinExistence type="predicted"/>
<dbReference type="OrthoDB" id="2374476at2"/>
<reference evidence="1 2" key="1">
    <citation type="journal article" date="2019" name="Front. Microbiol.">
        <title>Thermoanaerosceptrum fracticalcis gen. nov. sp. nov., a Novel Fumarate-Fermenting Microorganism From a Deep Fractured Carbonate Aquifer of the US Great Basin.</title>
        <authorList>
            <person name="Hamilton-Brehm S.D."/>
            <person name="Stewart L.E."/>
            <person name="Zavarin M."/>
            <person name="Caldwell M."/>
            <person name="Lawson P.A."/>
            <person name="Onstott T.C."/>
            <person name="Grzymski J."/>
            <person name="Neveux I."/>
            <person name="Lollar B.S."/>
            <person name="Russell C.E."/>
            <person name="Moser D.P."/>
        </authorList>
    </citation>
    <scope>NUCLEOTIDE SEQUENCE [LARGE SCALE GENOMIC DNA]</scope>
    <source>
        <strain evidence="1 2">DRI-13</strain>
    </source>
</reference>
<evidence type="ECO:0000313" key="1">
    <source>
        <dbReference type="EMBL" id="QNB45099.1"/>
    </source>
</evidence>
<dbReference type="RefSeq" id="WP_034423289.1">
    <property type="nucleotide sequence ID" value="NZ_CP045798.1"/>
</dbReference>
<sequence length="187" mass="21406">MLKQDLAEIWPEILCLIPFYDNNGGNSTQMLLEEGKELVIQRRTKTVVKDLARIFAVDVAAMKERCGPYLGRKSSTPLPLRPDFILLPVKMRVPLAKDEGAWGYIVLQKIEACEKLAEGQSQIIFRDGTKVKCIQKVSSIRLIMAQAQLLKSQLNNIFYYTGREEEMCLREPYSCQALRTLLKEIIR</sequence>
<dbReference type="GO" id="GO:0030420">
    <property type="term" value="P:establishment of competence for transformation"/>
    <property type="evidence" value="ECO:0007669"/>
    <property type="project" value="InterPro"/>
</dbReference>
<dbReference type="EMBL" id="CP045798">
    <property type="protein sequence ID" value="QNB45099.1"/>
    <property type="molecule type" value="Genomic_DNA"/>
</dbReference>
<keyword evidence="2" id="KW-1185">Reference proteome</keyword>
<dbReference type="Proteomes" id="UP000515847">
    <property type="component" value="Chromosome"/>
</dbReference>
<dbReference type="AlphaFoldDB" id="A0A7G6DZ45"/>
<dbReference type="KEGG" id="tfr:BR63_01440"/>
<protein>
    <recommendedName>
        <fullName evidence="3">ComK protein</fullName>
    </recommendedName>
</protein>
<evidence type="ECO:0008006" key="3">
    <source>
        <dbReference type="Google" id="ProtNLM"/>
    </source>
</evidence>
<dbReference type="Pfam" id="PF06338">
    <property type="entry name" value="ComK"/>
    <property type="match status" value="1"/>
</dbReference>